<dbReference type="PANTHER" id="PTHR14269:SF62">
    <property type="entry name" value="CDP-DIACYLGLYCEROL--GLYCEROL-3-PHOSPHATE 3-PHOSPHATIDYLTRANSFERASE 1, CHLOROPLASTIC"/>
    <property type="match status" value="1"/>
</dbReference>
<organism evidence="20 21">
    <name type="scientific">Cohnella ginsengisoli</name>
    <dbReference type="NCBI Taxonomy" id="425004"/>
    <lineage>
        <taxon>Bacteria</taxon>
        <taxon>Bacillati</taxon>
        <taxon>Bacillota</taxon>
        <taxon>Bacilli</taxon>
        <taxon>Bacillales</taxon>
        <taxon>Paenibacillaceae</taxon>
        <taxon>Cohnella</taxon>
    </lineage>
</organism>
<evidence type="ECO:0000256" key="16">
    <source>
        <dbReference type="ARBA" id="ARBA00033018"/>
    </source>
</evidence>
<dbReference type="EMBL" id="JAPDHZ010000006">
    <property type="protein sequence ID" value="MDG0794507.1"/>
    <property type="molecule type" value="Genomic_DNA"/>
</dbReference>
<evidence type="ECO:0000256" key="19">
    <source>
        <dbReference type="SAM" id="Phobius"/>
    </source>
</evidence>
<dbReference type="GO" id="GO:0016020">
    <property type="term" value="C:membrane"/>
    <property type="evidence" value="ECO:0007669"/>
    <property type="project" value="UniProtKB-SubCell"/>
</dbReference>
<keyword evidence="10 19" id="KW-0812">Transmembrane</keyword>
<evidence type="ECO:0000256" key="1">
    <source>
        <dbReference type="ARBA" id="ARBA00003973"/>
    </source>
</evidence>
<dbReference type="RefSeq" id="WP_277568243.1">
    <property type="nucleotide sequence ID" value="NZ_JAPDHZ010000006.1"/>
</dbReference>
<dbReference type="InterPro" id="IPR043130">
    <property type="entry name" value="CDP-OH_PTrfase_TM_dom"/>
</dbReference>
<proteinExistence type="inferred from homology"/>
<evidence type="ECO:0000256" key="5">
    <source>
        <dbReference type="ARBA" id="ARBA00010441"/>
    </source>
</evidence>
<keyword evidence="21" id="KW-1185">Reference proteome</keyword>
<protein>
    <recommendedName>
        <fullName evidence="7">CDP-diacylglycerol--glycerol-3-phosphate 3-phosphatidyltransferase</fullName>
        <ecNumber evidence="6">2.7.8.5</ecNumber>
    </recommendedName>
    <alternativeName>
        <fullName evidence="16">Phosphatidylglycerophosphate synthase</fullName>
    </alternativeName>
</protein>
<dbReference type="InterPro" id="IPR004570">
    <property type="entry name" value="Phosphatidylglycerol_P_synth"/>
</dbReference>
<keyword evidence="13 19" id="KW-0472">Membrane</keyword>
<evidence type="ECO:0000256" key="3">
    <source>
        <dbReference type="ARBA" id="ARBA00005042"/>
    </source>
</evidence>
<dbReference type="Gene3D" id="1.20.120.1760">
    <property type="match status" value="1"/>
</dbReference>
<keyword evidence="14" id="KW-0594">Phospholipid biosynthesis</keyword>
<evidence type="ECO:0000256" key="14">
    <source>
        <dbReference type="ARBA" id="ARBA00023209"/>
    </source>
</evidence>
<evidence type="ECO:0000256" key="7">
    <source>
        <dbReference type="ARBA" id="ARBA00014944"/>
    </source>
</evidence>
<dbReference type="PANTHER" id="PTHR14269">
    <property type="entry name" value="CDP-DIACYLGLYCEROL--GLYCEROL-3-PHOSPHATE 3-PHOSPHATIDYLTRANSFERASE-RELATED"/>
    <property type="match status" value="1"/>
</dbReference>
<keyword evidence="12" id="KW-0443">Lipid metabolism</keyword>
<keyword evidence="15" id="KW-1208">Phospholipid metabolism</keyword>
<comment type="function">
    <text evidence="1">This protein catalyzes the committed step to the synthesis of the acidic phospholipids.</text>
</comment>
<dbReference type="PROSITE" id="PS00379">
    <property type="entry name" value="CDP_ALCOHOL_P_TRANSF"/>
    <property type="match status" value="1"/>
</dbReference>
<sequence>MNVPNLLTMSRFVLIPVFLALYLDGHPIWALIVVFGAGITDMLDGYIARRSGLVTQVGIMLDPLADKLMMLAVVGALLAHGEIPWSAAGAMAFREVGMIATGTYFHFRGKRTVPANSFGKLTTVIYYLAIVLLILDQPGGVVALWVAVGLSFATSFVYFTSFKELNGETKSA</sequence>
<dbReference type="InterPro" id="IPR048254">
    <property type="entry name" value="CDP_ALCOHOL_P_TRANSF_CS"/>
</dbReference>
<reference evidence="20 21" key="1">
    <citation type="submission" date="2022-10" db="EMBL/GenBank/DDBJ databases">
        <title>Comparative genomic analysis of Cohnella hashimotonis sp. nov., isolated from the International Space Station.</title>
        <authorList>
            <person name="Simpson A."/>
            <person name="Venkateswaran K."/>
        </authorList>
    </citation>
    <scope>NUCLEOTIDE SEQUENCE [LARGE SCALE GENOMIC DNA]</scope>
    <source>
        <strain evidence="20 21">DSM 18997</strain>
    </source>
</reference>
<evidence type="ECO:0000256" key="4">
    <source>
        <dbReference type="ARBA" id="ARBA00005189"/>
    </source>
</evidence>
<evidence type="ECO:0000256" key="18">
    <source>
        <dbReference type="RuleBase" id="RU003750"/>
    </source>
</evidence>
<evidence type="ECO:0000256" key="11">
    <source>
        <dbReference type="ARBA" id="ARBA00022989"/>
    </source>
</evidence>
<evidence type="ECO:0000256" key="10">
    <source>
        <dbReference type="ARBA" id="ARBA00022692"/>
    </source>
</evidence>
<keyword evidence="8" id="KW-0444">Lipid biosynthesis</keyword>
<dbReference type="AlphaFoldDB" id="A0A9X4KQR6"/>
<gene>
    <name evidence="20" type="ORF">OMP38_29475</name>
</gene>
<name>A0A9X4KQR6_9BACL</name>
<dbReference type="EC" id="2.7.8.5" evidence="6"/>
<evidence type="ECO:0000313" key="21">
    <source>
        <dbReference type="Proteomes" id="UP001153387"/>
    </source>
</evidence>
<comment type="pathway">
    <text evidence="3">Phospholipid metabolism; phosphatidylglycerol biosynthesis; phosphatidylglycerol from CDP-diacylglycerol: step 1/2.</text>
</comment>
<dbReference type="PIRSF" id="PIRSF000847">
    <property type="entry name" value="Phos_ph_gly_syn"/>
    <property type="match status" value="1"/>
</dbReference>
<comment type="subcellular location">
    <subcellularLocation>
        <location evidence="2">Membrane</location>
        <topology evidence="2">Multi-pass membrane protein</topology>
    </subcellularLocation>
</comment>
<feature type="transmembrane region" description="Helical" evidence="19">
    <location>
        <begin position="68"/>
        <end position="93"/>
    </location>
</feature>
<dbReference type="GO" id="GO:0046474">
    <property type="term" value="P:glycerophospholipid biosynthetic process"/>
    <property type="evidence" value="ECO:0007669"/>
    <property type="project" value="TreeGrafter"/>
</dbReference>
<evidence type="ECO:0000256" key="6">
    <source>
        <dbReference type="ARBA" id="ARBA00013170"/>
    </source>
</evidence>
<feature type="transmembrane region" description="Helical" evidence="19">
    <location>
        <begin position="141"/>
        <end position="160"/>
    </location>
</feature>
<comment type="similarity">
    <text evidence="5 18">Belongs to the CDP-alcohol phosphatidyltransferase class-I family.</text>
</comment>
<evidence type="ECO:0000256" key="2">
    <source>
        <dbReference type="ARBA" id="ARBA00004141"/>
    </source>
</evidence>
<comment type="catalytic activity">
    <reaction evidence="17">
        <text>a CDP-1,2-diacyl-sn-glycerol + sn-glycerol 3-phosphate = a 1,2-diacyl-sn-glycero-3-phospho-(1'-sn-glycero-3'-phosphate) + CMP + H(+)</text>
        <dbReference type="Rhea" id="RHEA:12593"/>
        <dbReference type="ChEBI" id="CHEBI:15378"/>
        <dbReference type="ChEBI" id="CHEBI:57597"/>
        <dbReference type="ChEBI" id="CHEBI:58332"/>
        <dbReference type="ChEBI" id="CHEBI:60110"/>
        <dbReference type="ChEBI" id="CHEBI:60377"/>
        <dbReference type="EC" id="2.7.8.5"/>
    </reaction>
</comment>
<comment type="pathway">
    <text evidence="4">Lipid metabolism.</text>
</comment>
<evidence type="ECO:0000256" key="15">
    <source>
        <dbReference type="ARBA" id="ARBA00023264"/>
    </source>
</evidence>
<dbReference type="InterPro" id="IPR050324">
    <property type="entry name" value="CDP-alcohol_PTase-I"/>
</dbReference>
<dbReference type="InterPro" id="IPR000462">
    <property type="entry name" value="CDP-OH_P_trans"/>
</dbReference>
<evidence type="ECO:0000256" key="12">
    <source>
        <dbReference type="ARBA" id="ARBA00023098"/>
    </source>
</evidence>
<evidence type="ECO:0000256" key="17">
    <source>
        <dbReference type="ARBA" id="ARBA00048586"/>
    </source>
</evidence>
<keyword evidence="9 18" id="KW-0808">Transferase</keyword>
<evidence type="ECO:0000256" key="9">
    <source>
        <dbReference type="ARBA" id="ARBA00022679"/>
    </source>
</evidence>
<dbReference type="Proteomes" id="UP001153387">
    <property type="component" value="Unassembled WGS sequence"/>
</dbReference>
<evidence type="ECO:0000256" key="8">
    <source>
        <dbReference type="ARBA" id="ARBA00022516"/>
    </source>
</evidence>
<accession>A0A9X4KQR6</accession>
<dbReference type="Pfam" id="PF01066">
    <property type="entry name" value="CDP-OH_P_transf"/>
    <property type="match status" value="1"/>
</dbReference>
<evidence type="ECO:0000313" key="20">
    <source>
        <dbReference type="EMBL" id="MDG0794507.1"/>
    </source>
</evidence>
<comment type="caution">
    <text evidence="20">The sequence shown here is derived from an EMBL/GenBank/DDBJ whole genome shotgun (WGS) entry which is preliminary data.</text>
</comment>
<feature type="transmembrane region" description="Helical" evidence="19">
    <location>
        <begin position="113"/>
        <end position="135"/>
    </location>
</feature>
<dbReference type="GO" id="GO:0008444">
    <property type="term" value="F:CDP-diacylglycerol-glycerol-3-phosphate 3-phosphatidyltransferase activity"/>
    <property type="evidence" value="ECO:0007669"/>
    <property type="project" value="UniProtKB-EC"/>
</dbReference>
<keyword evidence="11 19" id="KW-1133">Transmembrane helix</keyword>
<evidence type="ECO:0000256" key="13">
    <source>
        <dbReference type="ARBA" id="ARBA00023136"/>
    </source>
</evidence>